<dbReference type="EMBL" id="JBAMMX010000018">
    <property type="protein sequence ID" value="KAK6923511.1"/>
    <property type="molecule type" value="Genomic_DNA"/>
</dbReference>
<evidence type="ECO:0000313" key="2">
    <source>
        <dbReference type="Proteomes" id="UP001370490"/>
    </source>
</evidence>
<gene>
    <name evidence="1" type="ORF">RJ641_011815</name>
</gene>
<dbReference type="AlphaFoldDB" id="A0AAN8V4K9"/>
<name>A0AAN8V4K9_9MAGN</name>
<keyword evidence="2" id="KW-1185">Reference proteome</keyword>
<comment type="caution">
    <text evidence="1">The sequence shown here is derived from an EMBL/GenBank/DDBJ whole genome shotgun (WGS) entry which is preliminary data.</text>
</comment>
<dbReference type="Proteomes" id="UP001370490">
    <property type="component" value="Unassembled WGS sequence"/>
</dbReference>
<protein>
    <submittedName>
        <fullName evidence="1">Uncharacterized protein</fullName>
    </submittedName>
</protein>
<accession>A0AAN8V4K9</accession>
<organism evidence="1 2">
    <name type="scientific">Dillenia turbinata</name>
    <dbReference type="NCBI Taxonomy" id="194707"/>
    <lineage>
        <taxon>Eukaryota</taxon>
        <taxon>Viridiplantae</taxon>
        <taxon>Streptophyta</taxon>
        <taxon>Embryophyta</taxon>
        <taxon>Tracheophyta</taxon>
        <taxon>Spermatophyta</taxon>
        <taxon>Magnoliopsida</taxon>
        <taxon>eudicotyledons</taxon>
        <taxon>Gunneridae</taxon>
        <taxon>Pentapetalae</taxon>
        <taxon>Dilleniales</taxon>
        <taxon>Dilleniaceae</taxon>
        <taxon>Dillenia</taxon>
    </lineage>
</organism>
<evidence type="ECO:0000313" key="1">
    <source>
        <dbReference type="EMBL" id="KAK6923511.1"/>
    </source>
</evidence>
<proteinExistence type="predicted"/>
<reference evidence="1 2" key="1">
    <citation type="submission" date="2023-12" db="EMBL/GenBank/DDBJ databases">
        <title>A high-quality genome assembly for Dillenia turbinata (Dilleniales).</title>
        <authorList>
            <person name="Chanderbali A."/>
        </authorList>
    </citation>
    <scope>NUCLEOTIDE SEQUENCE [LARGE SCALE GENOMIC DNA]</scope>
    <source>
        <strain evidence="1">LSX21</strain>
        <tissue evidence="1">Leaf</tissue>
    </source>
</reference>
<sequence length="28" mass="3488">MHLFWAMRVSAGIWWYGMYQHWDVVTIC</sequence>